<dbReference type="Proteomes" id="UP000823910">
    <property type="component" value="Unassembled WGS sequence"/>
</dbReference>
<name>A0A9D2MZS1_9FIRM</name>
<evidence type="ECO:0000313" key="1">
    <source>
        <dbReference type="EMBL" id="HJC05443.1"/>
    </source>
</evidence>
<accession>A0A9D2MZS1</accession>
<dbReference type="EMBL" id="DWWT01000019">
    <property type="protein sequence ID" value="HJC05443.1"/>
    <property type="molecule type" value="Genomic_DNA"/>
</dbReference>
<reference evidence="1" key="2">
    <citation type="submission" date="2021-04" db="EMBL/GenBank/DDBJ databases">
        <authorList>
            <person name="Gilroy R."/>
        </authorList>
    </citation>
    <scope>NUCLEOTIDE SEQUENCE</scope>
    <source>
        <strain evidence="1">CHK180-15479</strain>
    </source>
</reference>
<gene>
    <name evidence="1" type="ORF">H9704_04730</name>
</gene>
<evidence type="ECO:0000313" key="2">
    <source>
        <dbReference type="Proteomes" id="UP000823910"/>
    </source>
</evidence>
<proteinExistence type="predicted"/>
<feature type="non-terminal residue" evidence="1">
    <location>
        <position position="1"/>
    </location>
</feature>
<sequence length="67" mass="7219">ILSAAIAGNDIARQDAATSGTASILPVLLTISPLLLLSQRTNSAAYYVTFMVSQKQAEFNLQFSFRL</sequence>
<comment type="caution">
    <text evidence="1">The sequence shown here is derived from an EMBL/GenBank/DDBJ whole genome shotgun (WGS) entry which is preliminary data.</text>
</comment>
<reference evidence="1" key="1">
    <citation type="journal article" date="2021" name="PeerJ">
        <title>Extensive microbial diversity within the chicken gut microbiome revealed by metagenomics and culture.</title>
        <authorList>
            <person name="Gilroy R."/>
            <person name="Ravi A."/>
            <person name="Getino M."/>
            <person name="Pursley I."/>
            <person name="Horton D.L."/>
            <person name="Alikhan N.F."/>
            <person name="Baker D."/>
            <person name="Gharbi K."/>
            <person name="Hall N."/>
            <person name="Watson M."/>
            <person name="Adriaenssens E.M."/>
            <person name="Foster-Nyarko E."/>
            <person name="Jarju S."/>
            <person name="Secka A."/>
            <person name="Antonio M."/>
            <person name="Oren A."/>
            <person name="Chaudhuri R.R."/>
            <person name="La Ragione R."/>
            <person name="Hildebrand F."/>
            <person name="Pallen M.J."/>
        </authorList>
    </citation>
    <scope>NUCLEOTIDE SEQUENCE</scope>
    <source>
        <strain evidence="1">CHK180-15479</strain>
    </source>
</reference>
<dbReference type="AlphaFoldDB" id="A0A9D2MZS1"/>
<protein>
    <submittedName>
        <fullName evidence="1">Uncharacterized protein</fullName>
    </submittedName>
</protein>
<organism evidence="1 2">
    <name type="scientific">Candidatus Enterocloster excrementipullorum</name>
    <dbReference type="NCBI Taxonomy" id="2838559"/>
    <lineage>
        <taxon>Bacteria</taxon>
        <taxon>Bacillati</taxon>
        <taxon>Bacillota</taxon>
        <taxon>Clostridia</taxon>
        <taxon>Lachnospirales</taxon>
        <taxon>Lachnospiraceae</taxon>
        <taxon>Enterocloster</taxon>
    </lineage>
</organism>